<evidence type="ECO:0008006" key="4">
    <source>
        <dbReference type="Google" id="ProtNLM"/>
    </source>
</evidence>
<sequence>MDYFIIFITTVTGLYFHWWLYKRIQRWTDRDLALSFAGDDPAKRAYMLERLQQAQTEGVKRKALAAWLERAATQYRPAASAPPQQA</sequence>
<keyword evidence="3" id="KW-1185">Reference proteome</keyword>
<dbReference type="Proteomes" id="UP000813068">
    <property type="component" value="Unassembled WGS sequence"/>
</dbReference>
<dbReference type="RefSeq" id="WP_217679348.1">
    <property type="nucleotide sequence ID" value="NZ_JAHRGL010000001.1"/>
</dbReference>
<keyword evidence="1" id="KW-0812">Transmembrane</keyword>
<evidence type="ECO:0000313" key="2">
    <source>
        <dbReference type="EMBL" id="MBV2131445.1"/>
    </source>
</evidence>
<gene>
    <name evidence="2" type="ORF">KRX52_01360</name>
</gene>
<dbReference type="EMBL" id="JAHRGL010000001">
    <property type="protein sequence ID" value="MBV2131445.1"/>
    <property type="molecule type" value="Genomic_DNA"/>
</dbReference>
<proteinExistence type="predicted"/>
<keyword evidence="1" id="KW-0472">Membrane</keyword>
<protein>
    <recommendedName>
        <fullName evidence="4">30S ribosomal protein S3</fullName>
    </recommendedName>
</protein>
<keyword evidence="1" id="KW-1133">Transmembrane helix</keyword>
<reference evidence="2 3" key="1">
    <citation type="submission" date="2021-06" db="EMBL/GenBank/DDBJ databases">
        <title>Differences between aerobic and microaerobic xylene degrading microbial communities.</title>
        <authorList>
            <person name="Banerjee S."/>
            <person name="Tancsics A."/>
        </authorList>
    </citation>
    <scope>NUCLEOTIDE SEQUENCE [LARGE SCALE GENOMIC DNA]</scope>
    <source>
        <strain evidence="2 3">MAP12</strain>
    </source>
</reference>
<name>A0ABS6MS89_9GAMM</name>
<evidence type="ECO:0000256" key="1">
    <source>
        <dbReference type="SAM" id="Phobius"/>
    </source>
</evidence>
<comment type="caution">
    <text evidence="2">The sequence shown here is derived from an EMBL/GenBank/DDBJ whole genome shotgun (WGS) entry which is preliminary data.</text>
</comment>
<accession>A0ABS6MS89</accession>
<organism evidence="2 3">
    <name type="scientific">Geopseudomonas aromaticivorans</name>
    <dbReference type="NCBI Taxonomy" id="2849492"/>
    <lineage>
        <taxon>Bacteria</taxon>
        <taxon>Pseudomonadati</taxon>
        <taxon>Pseudomonadota</taxon>
        <taxon>Gammaproteobacteria</taxon>
        <taxon>Pseudomonadales</taxon>
        <taxon>Pseudomonadaceae</taxon>
        <taxon>Geopseudomonas</taxon>
    </lineage>
</organism>
<evidence type="ECO:0000313" key="3">
    <source>
        <dbReference type="Proteomes" id="UP000813068"/>
    </source>
</evidence>
<feature type="transmembrane region" description="Helical" evidence="1">
    <location>
        <begin position="6"/>
        <end position="21"/>
    </location>
</feature>